<dbReference type="Gene3D" id="3.40.50.300">
    <property type="entry name" value="P-loop containing nucleotide triphosphate hydrolases"/>
    <property type="match status" value="1"/>
</dbReference>
<dbReference type="Gene3D" id="2.40.50.100">
    <property type="match status" value="1"/>
</dbReference>
<comment type="caution">
    <text evidence="8">The sequence shown here is derived from an EMBL/GenBank/DDBJ whole genome shotgun (WGS) entry which is preliminary data.</text>
</comment>
<evidence type="ECO:0000259" key="7">
    <source>
        <dbReference type="PROSITE" id="PS50893"/>
    </source>
</evidence>
<dbReference type="EMBL" id="JBFYGN010000001">
    <property type="protein sequence ID" value="MEX8191235.1"/>
    <property type="molecule type" value="Genomic_DNA"/>
</dbReference>
<dbReference type="SUPFAM" id="SSF50331">
    <property type="entry name" value="MOP-like"/>
    <property type="match status" value="1"/>
</dbReference>
<gene>
    <name evidence="8" type="ORF">AB6724_00110</name>
</gene>
<dbReference type="InterPro" id="IPR003439">
    <property type="entry name" value="ABC_transporter-like_ATP-bd"/>
</dbReference>
<keyword evidence="2" id="KW-1003">Cell membrane</keyword>
<protein>
    <submittedName>
        <fullName evidence="8">ABC transporter ATP-binding protein</fullName>
    </submittedName>
</protein>
<keyword evidence="6" id="KW-0472">Membrane</keyword>
<dbReference type="InterPro" id="IPR047641">
    <property type="entry name" value="ABC_transpr_MalK/UgpC-like"/>
</dbReference>
<name>A0ABV3ZP48_9BURK</name>
<feature type="domain" description="ABC transporter" evidence="7">
    <location>
        <begin position="4"/>
        <end position="234"/>
    </location>
</feature>
<dbReference type="InterPro" id="IPR012340">
    <property type="entry name" value="NA-bd_OB-fold"/>
</dbReference>
<dbReference type="GO" id="GO:0005524">
    <property type="term" value="F:ATP binding"/>
    <property type="evidence" value="ECO:0007669"/>
    <property type="project" value="UniProtKB-KW"/>
</dbReference>
<keyword evidence="4 8" id="KW-0067">ATP-binding</keyword>
<dbReference type="InterPro" id="IPR003593">
    <property type="entry name" value="AAA+_ATPase"/>
</dbReference>
<keyword evidence="1" id="KW-0813">Transport</keyword>
<reference evidence="8 9" key="1">
    <citation type="journal article" date="2013" name="Int. J. Syst. Evol. Microbiol.">
        <title>Comamonas guangdongensis sp. nov., isolated from subterranean forest sediment, and emended description of the genus Comamonas.</title>
        <authorList>
            <person name="Zhang J."/>
            <person name="Wang Y."/>
            <person name="Zhou S."/>
            <person name="Wu C."/>
            <person name="He J."/>
            <person name="Li F."/>
        </authorList>
    </citation>
    <scope>NUCLEOTIDE SEQUENCE [LARGE SCALE GENOMIC DNA]</scope>
    <source>
        <strain evidence="8 9">CCTCC AB2011133</strain>
    </source>
</reference>
<keyword evidence="3" id="KW-0547">Nucleotide-binding</keyword>
<evidence type="ECO:0000256" key="5">
    <source>
        <dbReference type="ARBA" id="ARBA00022967"/>
    </source>
</evidence>
<evidence type="ECO:0000313" key="8">
    <source>
        <dbReference type="EMBL" id="MEX8191235.1"/>
    </source>
</evidence>
<evidence type="ECO:0000313" key="9">
    <source>
        <dbReference type="Proteomes" id="UP001561046"/>
    </source>
</evidence>
<dbReference type="InterPro" id="IPR013611">
    <property type="entry name" value="Transp-assoc_OB_typ2"/>
</dbReference>
<evidence type="ECO:0000256" key="1">
    <source>
        <dbReference type="ARBA" id="ARBA00022448"/>
    </source>
</evidence>
<dbReference type="RefSeq" id="WP_369336468.1">
    <property type="nucleotide sequence ID" value="NZ_JBFYGN010000001.1"/>
</dbReference>
<accession>A0ABV3ZP48</accession>
<dbReference type="Pfam" id="PF00005">
    <property type="entry name" value="ABC_tran"/>
    <property type="match status" value="1"/>
</dbReference>
<dbReference type="InterPro" id="IPR008995">
    <property type="entry name" value="Mo/tungstate-bd_C_term_dom"/>
</dbReference>
<organism evidence="8 9">
    <name type="scientific">Comamonas guangdongensis</name>
    <dbReference type="NCBI Taxonomy" id="510515"/>
    <lineage>
        <taxon>Bacteria</taxon>
        <taxon>Pseudomonadati</taxon>
        <taxon>Pseudomonadota</taxon>
        <taxon>Betaproteobacteria</taxon>
        <taxon>Burkholderiales</taxon>
        <taxon>Comamonadaceae</taxon>
        <taxon>Comamonas</taxon>
    </lineage>
</organism>
<dbReference type="Proteomes" id="UP001561046">
    <property type="component" value="Unassembled WGS sequence"/>
</dbReference>
<keyword evidence="9" id="KW-1185">Reference proteome</keyword>
<dbReference type="PROSITE" id="PS00211">
    <property type="entry name" value="ABC_TRANSPORTER_1"/>
    <property type="match status" value="1"/>
</dbReference>
<dbReference type="PROSITE" id="PS50893">
    <property type="entry name" value="ABC_TRANSPORTER_2"/>
    <property type="match status" value="1"/>
</dbReference>
<keyword evidence="5" id="KW-1278">Translocase</keyword>
<evidence type="ECO:0000256" key="2">
    <source>
        <dbReference type="ARBA" id="ARBA00022475"/>
    </source>
</evidence>
<dbReference type="SMART" id="SM00382">
    <property type="entry name" value="AAA"/>
    <property type="match status" value="1"/>
</dbReference>
<dbReference type="SUPFAM" id="SSF52540">
    <property type="entry name" value="P-loop containing nucleoside triphosphate hydrolases"/>
    <property type="match status" value="1"/>
</dbReference>
<evidence type="ECO:0000256" key="3">
    <source>
        <dbReference type="ARBA" id="ARBA00022741"/>
    </source>
</evidence>
<evidence type="ECO:0000256" key="6">
    <source>
        <dbReference type="ARBA" id="ARBA00023136"/>
    </source>
</evidence>
<dbReference type="PANTHER" id="PTHR43875">
    <property type="entry name" value="MALTODEXTRIN IMPORT ATP-BINDING PROTEIN MSMX"/>
    <property type="match status" value="1"/>
</dbReference>
<dbReference type="Gene3D" id="2.40.50.140">
    <property type="entry name" value="Nucleic acid-binding proteins"/>
    <property type="match status" value="1"/>
</dbReference>
<dbReference type="Pfam" id="PF08402">
    <property type="entry name" value="TOBE_2"/>
    <property type="match status" value="1"/>
</dbReference>
<dbReference type="InterPro" id="IPR017871">
    <property type="entry name" value="ABC_transporter-like_CS"/>
</dbReference>
<evidence type="ECO:0000256" key="4">
    <source>
        <dbReference type="ARBA" id="ARBA00022840"/>
    </source>
</evidence>
<sequence>MSLIELEHVAKSWGDTTALHAVNLRIEPGSFCVLLGPSGCGKSTTLRMIAGLDVPTSGAVRIDGRDVTHLRPAERCIAMVFQNYALFPHLSVADNIQFGLQVRKLPKAECQRRLQQAAGLLGLEALLERRPGQLSGGQQQRVALGRALVAQAKVCLMDEPLSNLDAQLRQEMRAELRELQQRLGLTVVYVTHDQAEAMSMADQVVLLNKGRVEQSARPREIYARPATAFAARFIGTPAMNLVGLQGACIAGSECAVAPALVPGGSYPQALGVRPELISITANAPGVAAVVQGFEYLGADLVVRCQVGRELLTVRTAGNTHADLQPGQGVFLSWPQSEAHWFDAQGLRIHLPAQAAEADPLLFAAA</sequence>
<dbReference type="PANTHER" id="PTHR43875:SF15">
    <property type="entry name" value="TREHALOSE IMPORT ATP-BINDING PROTEIN SUGC"/>
    <property type="match status" value="1"/>
</dbReference>
<proteinExistence type="predicted"/>
<dbReference type="InterPro" id="IPR027417">
    <property type="entry name" value="P-loop_NTPase"/>
</dbReference>